<accession>A0A0A0K9K1</accession>
<protein>
    <submittedName>
        <fullName evidence="1">Uncharacterized protein</fullName>
    </submittedName>
</protein>
<sequence>MYIFAFLKSIYVASNKFILAGEKETVSSAIQKAKRFRSTELLRRGVLLVPVIWGEGREPQIEKKGFGASTTIATTMPSGK</sequence>
<evidence type="ECO:0000313" key="2">
    <source>
        <dbReference type="Proteomes" id="UP000029981"/>
    </source>
</evidence>
<keyword evidence="2" id="KW-1185">Reference proteome</keyword>
<dbReference type="PANTHER" id="PTHR35498:SF4">
    <property type="entry name" value="PROTEIN LOW PSII ACCUMULATION 1, CHLOROPLASTIC"/>
    <property type="match status" value="1"/>
</dbReference>
<organism evidence="1 2">
    <name type="scientific">Cucumis sativus</name>
    <name type="common">Cucumber</name>
    <dbReference type="NCBI Taxonomy" id="3659"/>
    <lineage>
        <taxon>Eukaryota</taxon>
        <taxon>Viridiplantae</taxon>
        <taxon>Streptophyta</taxon>
        <taxon>Embryophyta</taxon>
        <taxon>Tracheophyta</taxon>
        <taxon>Spermatophyta</taxon>
        <taxon>Magnoliopsida</taxon>
        <taxon>eudicotyledons</taxon>
        <taxon>Gunneridae</taxon>
        <taxon>Pentapetalae</taxon>
        <taxon>rosids</taxon>
        <taxon>fabids</taxon>
        <taxon>Cucurbitales</taxon>
        <taxon>Cucurbitaceae</taxon>
        <taxon>Benincaseae</taxon>
        <taxon>Cucumis</taxon>
    </lineage>
</organism>
<evidence type="ECO:0000313" key="1">
    <source>
        <dbReference type="EMBL" id="KGN44486.1"/>
    </source>
</evidence>
<dbReference type="Proteomes" id="UP000029981">
    <property type="component" value="Chromosome 7"/>
</dbReference>
<dbReference type="Gramene" id="KGN44486">
    <property type="protein sequence ID" value="KGN44486"/>
    <property type="gene ID" value="Csa_7G312410"/>
</dbReference>
<dbReference type="EMBL" id="CM002928">
    <property type="protein sequence ID" value="KGN44486.1"/>
    <property type="molecule type" value="Genomic_DNA"/>
</dbReference>
<reference evidence="1 2" key="2">
    <citation type="journal article" date="2009" name="PLoS ONE">
        <title>An integrated genetic and cytogenetic map of the cucumber genome.</title>
        <authorList>
            <person name="Ren Y."/>
            <person name="Zhang Z."/>
            <person name="Liu J."/>
            <person name="Staub J.E."/>
            <person name="Han Y."/>
            <person name="Cheng Z."/>
            <person name="Li X."/>
            <person name="Lu J."/>
            <person name="Miao H."/>
            <person name="Kang H."/>
            <person name="Xie B."/>
            <person name="Gu X."/>
            <person name="Wang X."/>
            <person name="Du Y."/>
            <person name="Jin W."/>
            <person name="Huang S."/>
        </authorList>
    </citation>
    <scope>NUCLEOTIDE SEQUENCE [LARGE SCALE GENOMIC DNA]</scope>
    <source>
        <strain evidence="2">cv. 9930</strain>
    </source>
</reference>
<reference evidence="1 2" key="4">
    <citation type="journal article" date="2011" name="BMC Genomics">
        <title>RNA-Seq improves annotation of protein-coding genes in the cucumber genome.</title>
        <authorList>
            <person name="Li Z."/>
            <person name="Zhang Z."/>
            <person name="Yan P."/>
            <person name="Huang S."/>
            <person name="Fei Z."/>
            <person name="Lin K."/>
        </authorList>
    </citation>
    <scope>NUCLEOTIDE SEQUENCE [LARGE SCALE GENOMIC DNA]</scope>
    <source>
        <strain evidence="2">cv. 9930</strain>
    </source>
</reference>
<reference evidence="1 2" key="3">
    <citation type="journal article" date="2010" name="BMC Genomics">
        <title>Transcriptome sequencing and comparative analysis of cucumber flowers with different sex types.</title>
        <authorList>
            <person name="Guo S."/>
            <person name="Zheng Y."/>
            <person name="Joung J.G."/>
            <person name="Liu S."/>
            <person name="Zhang Z."/>
            <person name="Crasta O.R."/>
            <person name="Sobral B.W."/>
            <person name="Xu Y."/>
            <person name="Huang S."/>
            <person name="Fei Z."/>
        </authorList>
    </citation>
    <scope>NUCLEOTIDE SEQUENCE [LARGE SCALE GENOMIC DNA]</scope>
    <source>
        <strain evidence="2">cv. 9930</strain>
    </source>
</reference>
<reference evidence="1 2" key="1">
    <citation type="journal article" date="2009" name="Nat. Genet.">
        <title>The genome of the cucumber, Cucumis sativus L.</title>
        <authorList>
            <person name="Huang S."/>
            <person name="Li R."/>
            <person name="Zhang Z."/>
            <person name="Li L."/>
            <person name="Gu X."/>
            <person name="Fan W."/>
            <person name="Lucas W.J."/>
            <person name="Wang X."/>
            <person name="Xie B."/>
            <person name="Ni P."/>
            <person name="Ren Y."/>
            <person name="Zhu H."/>
            <person name="Li J."/>
            <person name="Lin K."/>
            <person name="Jin W."/>
            <person name="Fei Z."/>
            <person name="Li G."/>
            <person name="Staub J."/>
            <person name="Kilian A."/>
            <person name="van der Vossen E.A."/>
            <person name="Wu Y."/>
            <person name="Guo J."/>
            <person name="He J."/>
            <person name="Jia Z."/>
            <person name="Ren Y."/>
            <person name="Tian G."/>
            <person name="Lu Y."/>
            <person name="Ruan J."/>
            <person name="Qian W."/>
            <person name="Wang M."/>
            <person name="Huang Q."/>
            <person name="Li B."/>
            <person name="Xuan Z."/>
            <person name="Cao J."/>
            <person name="Asan"/>
            <person name="Wu Z."/>
            <person name="Zhang J."/>
            <person name="Cai Q."/>
            <person name="Bai Y."/>
            <person name="Zhao B."/>
            <person name="Han Y."/>
            <person name="Li Y."/>
            <person name="Li X."/>
            <person name="Wang S."/>
            <person name="Shi Q."/>
            <person name="Liu S."/>
            <person name="Cho W.K."/>
            <person name="Kim J.Y."/>
            <person name="Xu Y."/>
            <person name="Heller-Uszynska K."/>
            <person name="Miao H."/>
            <person name="Cheng Z."/>
            <person name="Zhang S."/>
            <person name="Wu J."/>
            <person name="Yang Y."/>
            <person name="Kang H."/>
            <person name="Li M."/>
            <person name="Liang H."/>
            <person name="Ren X."/>
            <person name="Shi Z."/>
            <person name="Wen M."/>
            <person name="Jian M."/>
            <person name="Yang H."/>
            <person name="Zhang G."/>
            <person name="Yang Z."/>
            <person name="Chen R."/>
            <person name="Liu S."/>
            <person name="Li J."/>
            <person name="Ma L."/>
            <person name="Liu H."/>
            <person name="Zhou Y."/>
            <person name="Zhao J."/>
            <person name="Fang X."/>
            <person name="Li G."/>
            <person name="Fang L."/>
            <person name="Li Y."/>
            <person name="Liu D."/>
            <person name="Zheng H."/>
            <person name="Zhang Y."/>
            <person name="Qin N."/>
            <person name="Li Z."/>
            <person name="Yang G."/>
            <person name="Yang S."/>
            <person name="Bolund L."/>
            <person name="Kristiansen K."/>
            <person name="Zheng H."/>
            <person name="Li S."/>
            <person name="Zhang X."/>
            <person name="Yang H."/>
            <person name="Wang J."/>
            <person name="Sun R."/>
            <person name="Zhang B."/>
            <person name="Jiang S."/>
            <person name="Wang J."/>
            <person name="Du Y."/>
            <person name="Li S."/>
        </authorList>
    </citation>
    <scope>NUCLEOTIDE SEQUENCE [LARGE SCALE GENOMIC DNA]</scope>
    <source>
        <strain evidence="2">cv. 9930</strain>
    </source>
</reference>
<gene>
    <name evidence="1" type="ORF">Csa_7G312410</name>
</gene>
<dbReference type="AlphaFoldDB" id="A0A0A0K9K1"/>
<proteinExistence type="predicted"/>
<name>A0A0A0K9K1_CUCSA</name>
<dbReference type="STRING" id="3659.A0A0A0K9K1"/>
<dbReference type="PANTHER" id="PTHR35498">
    <property type="entry name" value="PROTEIN LOW PSII ACCUMULATION 1, CHLOROPLASTIC"/>
    <property type="match status" value="1"/>
</dbReference>